<evidence type="ECO:0000256" key="3">
    <source>
        <dbReference type="ARBA" id="ARBA00022729"/>
    </source>
</evidence>
<sequence length="597" mass="66839">MNRYKKMLAMGVVLLSMAGLAACSNSANGTNKHVHLSETANLSKKPTKAGDKSGLNVAEVSDSPFSGITSPELMDNGEDLDMFAPGGNDNMFNQNNHYEVTKGGLANLKLNKKNNTATITLRKNAKWSNGMKVTAKDVEYPYEVIANKDSKSQSYSDVLNDIKGLSAYHNGKAKTISGITFPDGPKGRKTVIHYNHLTPGMKYNGNDYMNGTVEPYEYLKNVPISKLASSPQVRKHPLFVGPYKMSKEVDGESTSWVPNKYYWGKKPNIKRVHIQVVSTSNFAEAMKTKKYDFASGTYGAFSDFPHVKNLKDYTTVGKPFLAYGNYGFNVGYQNKKGNTVEYKHGKMSNPSLRRAMMYALNLNMVYKKFGYGLKYRANTLVPPIYGKYHASYKSQPGFPYNMKKARQLLKNAGYKKRHGSKWLSQPNGKPLTIHLGAMSGSSVGNAQSEYMLQQWRKLGLNAKYTNGKPMEMNSYYAYLSKPKQKAMDVFESAFEINADPSEGGMYGPGAAENYSHFASKENNKLLTEMDSKKAFNLKYRVKVFKKWQKYMNKEAAVVPDDYMTIWTPVNHRVTGFNYSPGANQFWSNLGLNATSEK</sequence>
<proteinExistence type="inferred from homology"/>
<gene>
    <name evidence="7" type="ORF">ELX58_03260</name>
</gene>
<accession>A0A4P6ZKT2</accession>
<dbReference type="PROSITE" id="PS51257">
    <property type="entry name" value="PROKAR_LIPOPROTEIN"/>
    <property type="match status" value="1"/>
</dbReference>
<dbReference type="OrthoDB" id="9796817at2"/>
<keyword evidence="3 5" id="KW-0732">Signal</keyword>
<feature type="domain" description="Solute-binding protein family 5" evidence="6">
    <location>
        <begin position="109"/>
        <end position="502"/>
    </location>
</feature>
<comment type="similarity">
    <text evidence="1">Belongs to the bacterial solute-binding protein 5 family.</text>
</comment>
<dbReference type="Gene3D" id="3.40.190.10">
    <property type="entry name" value="Periplasmic binding protein-like II"/>
    <property type="match status" value="1"/>
</dbReference>
<dbReference type="PANTHER" id="PTHR30290:SF9">
    <property type="entry name" value="OLIGOPEPTIDE-BINDING PROTEIN APPA"/>
    <property type="match status" value="1"/>
</dbReference>
<evidence type="ECO:0000256" key="1">
    <source>
        <dbReference type="ARBA" id="ARBA00005695"/>
    </source>
</evidence>
<dbReference type="GO" id="GO:1904680">
    <property type="term" value="F:peptide transmembrane transporter activity"/>
    <property type="evidence" value="ECO:0007669"/>
    <property type="project" value="TreeGrafter"/>
</dbReference>
<feature type="signal peptide" evidence="5">
    <location>
        <begin position="1"/>
        <end position="21"/>
    </location>
</feature>
<dbReference type="SUPFAM" id="SSF53850">
    <property type="entry name" value="Periplasmic binding protein-like II"/>
    <property type="match status" value="1"/>
</dbReference>
<organism evidence="7 8">
    <name type="scientific">Acetilactobacillus jinshanensis</name>
    <dbReference type="NCBI Taxonomy" id="1720083"/>
    <lineage>
        <taxon>Bacteria</taxon>
        <taxon>Bacillati</taxon>
        <taxon>Bacillota</taxon>
        <taxon>Bacilli</taxon>
        <taxon>Lactobacillales</taxon>
        <taxon>Lactobacillaceae</taxon>
        <taxon>Acetilactobacillus</taxon>
    </lineage>
</organism>
<dbReference type="GO" id="GO:0015833">
    <property type="term" value="P:peptide transport"/>
    <property type="evidence" value="ECO:0007669"/>
    <property type="project" value="TreeGrafter"/>
</dbReference>
<feature type="region of interest" description="Disordered" evidence="4">
    <location>
        <begin position="38"/>
        <end position="71"/>
    </location>
</feature>
<evidence type="ECO:0000256" key="2">
    <source>
        <dbReference type="ARBA" id="ARBA00022448"/>
    </source>
</evidence>
<dbReference type="PANTHER" id="PTHR30290">
    <property type="entry name" value="PERIPLASMIC BINDING COMPONENT OF ABC TRANSPORTER"/>
    <property type="match status" value="1"/>
</dbReference>
<keyword evidence="8" id="KW-1185">Reference proteome</keyword>
<dbReference type="EMBL" id="CP034726">
    <property type="protein sequence ID" value="QBP18173.1"/>
    <property type="molecule type" value="Genomic_DNA"/>
</dbReference>
<keyword evidence="2" id="KW-0813">Transport</keyword>
<dbReference type="Gene3D" id="3.10.105.10">
    <property type="entry name" value="Dipeptide-binding Protein, Domain 3"/>
    <property type="match status" value="1"/>
</dbReference>
<evidence type="ECO:0000313" key="7">
    <source>
        <dbReference type="EMBL" id="QBP18173.1"/>
    </source>
</evidence>
<evidence type="ECO:0000256" key="5">
    <source>
        <dbReference type="SAM" id="SignalP"/>
    </source>
</evidence>
<dbReference type="KEGG" id="lji:ELX58_03260"/>
<dbReference type="RefSeq" id="WP_133441734.1">
    <property type="nucleotide sequence ID" value="NZ_CP034726.1"/>
</dbReference>
<reference evidence="8" key="1">
    <citation type="submission" date="2018-12" db="EMBL/GenBank/DDBJ databases">
        <title>A new species of lactobacillus.</title>
        <authorList>
            <person name="Jian Y."/>
            <person name="Xin L."/>
            <person name="Hong Z.J."/>
            <person name="Ming L.Z."/>
            <person name="Hong X.Z."/>
        </authorList>
    </citation>
    <scope>NUCLEOTIDE SEQUENCE [LARGE SCALE GENOMIC DNA]</scope>
    <source>
        <strain evidence="8">HSLZ-75</strain>
    </source>
</reference>
<dbReference type="InterPro" id="IPR039424">
    <property type="entry name" value="SBP_5"/>
</dbReference>
<evidence type="ECO:0000256" key="4">
    <source>
        <dbReference type="SAM" id="MobiDB-lite"/>
    </source>
</evidence>
<dbReference type="InterPro" id="IPR000914">
    <property type="entry name" value="SBP_5_dom"/>
</dbReference>
<dbReference type="Pfam" id="PF00496">
    <property type="entry name" value="SBP_bac_5"/>
    <property type="match status" value="1"/>
</dbReference>
<protein>
    <submittedName>
        <fullName evidence="7">Oligopeptide ABC transporter substrate-binding protein</fullName>
    </submittedName>
</protein>
<evidence type="ECO:0000259" key="6">
    <source>
        <dbReference type="Pfam" id="PF00496"/>
    </source>
</evidence>
<feature type="chain" id="PRO_5038393274" evidence="5">
    <location>
        <begin position="22"/>
        <end position="597"/>
    </location>
</feature>
<dbReference type="AlphaFoldDB" id="A0A4P6ZKT2"/>
<name>A0A4P6ZKT2_9LACO</name>
<evidence type="ECO:0000313" key="8">
    <source>
        <dbReference type="Proteomes" id="UP000294321"/>
    </source>
</evidence>
<dbReference type="Proteomes" id="UP000294321">
    <property type="component" value="Chromosome"/>
</dbReference>